<dbReference type="PANTHER" id="PTHR43648:SF1">
    <property type="entry name" value="ELECTRON TRANSFER FLAVOPROTEIN BETA SUBUNIT LYSINE METHYLTRANSFERASE"/>
    <property type="match status" value="1"/>
</dbReference>
<keyword evidence="3" id="KW-0689">Ribosomal protein</keyword>
<dbReference type="GO" id="GO:0016279">
    <property type="term" value="F:protein-lysine N-methyltransferase activity"/>
    <property type="evidence" value="ECO:0007669"/>
    <property type="project" value="TreeGrafter"/>
</dbReference>
<dbReference type="Gene3D" id="3.40.50.150">
    <property type="entry name" value="Vaccinia Virus protein VP39"/>
    <property type="match status" value="1"/>
</dbReference>
<dbReference type="GO" id="GO:0005840">
    <property type="term" value="C:ribosome"/>
    <property type="evidence" value="ECO:0007669"/>
    <property type="project" value="UniProtKB-KW"/>
</dbReference>
<evidence type="ECO:0000256" key="1">
    <source>
        <dbReference type="ARBA" id="ARBA00022603"/>
    </source>
</evidence>
<dbReference type="Pfam" id="PF10294">
    <property type="entry name" value="Methyltransf_16"/>
    <property type="match status" value="1"/>
</dbReference>
<keyword evidence="3" id="KW-0687">Ribonucleoprotein</keyword>
<dbReference type="InterPro" id="IPR050078">
    <property type="entry name" value="Ribosomal_L11_MeTrfase_PrmA"/>
</dbReference>
<protein>
    <submittedName>
        <fullName evidence="3">50S ribosomal protein L11 methyltransferase</fullName>
    </submittedName>
</protein>
<keyword evidence="1 3" id="KW-0489">Methyltransferase</keyword>
<evidence type="ECO:0000313" key="3">
    <source>
        <dbReference type="EMBL" id="MCI0126894.1"/>
    </source>
</evidence>
<comment type="caution">
    <text evidence="3">The sequence shown here is derived from an EMBL/GenBank/DDBJ whole genome shotgun (WGS) entry which is preliminary data.</text>
</comment>
<dbReference type="CDD" id="cd02440">
    <property type="entry name" value="AdoMet_MTases"/>
    <property type="match status" value="1"/>
</dbReference>
<dbReference type="InterPro" id="IPR029063">
    <property type="entry name" value="SAM-dependent_MTases_sf"/>
</dbReference>
<organism evidence="3 4">
    <name type="scientific">Paradevosia shaoguanensis</name>
    <dbReference type="NCBI Taxonomy" id="1335043"/>
    <lineage>
        <taxon>Bacteria</taxon>
        <taxon>Pseudomonadati</taxon>
        <taxon>Pseudomonadota</taxon>
        <taxon>Alphaproteobacteria</taxon>
        <taxon>Hyphomicrobiales</taxon>
        <taxon>Devosiaceae</taxon>
        <taxon>Paradevosia</taxon>
    </lineage>
</organism>
<sequence>MQAEADEEVSSPIDAAEFIQSNLDLLPVPAFPGIKLYTPHPGSGLRRLDSAVDEDGDSLPPYWAYVWGGGAVLVRHIQAHPEVVAGRRVLDLGSGSGIVGIAAAQCGAASVLAAETDANGLAALALNSEANGVVLSITGEDLTAGAAPEVDVVLVGDLFYAPELAVRVSAFLARCVAAGVTVLVGDPYRAHLPLGTLELVAEYEVADFGEAAGRRSGVFRFLG</sequence>
<proteinExistence type="predicted"/>
<evidence type="ECO:0000313" key="4">
    <source>
        <dbReference type="Proteomes" id="UP001156140"/>
    </source>
</evidence>
<dbReference type="AlphaFoldDB" id="A0AA41QN62"/>
<dbReference type="EMBL" id="JALAZD010000001">
    <property type="protein sequence ID" value="MCI0126894.1"/>
    <property type="molecule type" value="Genomic_DNA"/>
</dbReference>
<dbReference type="SUPFAM" id="SSF53335">
    <property type="entry name" value="S-adenosyl-L-methionine-dependent methyltransferases"/>
    <property type="match status" value="1"/>
</dbReference>
<gene>
    <name evidence="3" type="ORF">ML536_08650</name>
</gene>
<dbReference type="InterPro" id="IPR019410">
    <property type="entry name" value="Methyltransf_16"/>
</dbReference>
<name>A0AA41QN62_9HYPH</name>
<dbReference type="Proteomes" id="UP001156140">
    <property type="component" value="Unassembled WGS sequence"/>
</dbReference>
<evidence type="ECO:0000256" key="2">
    <source>
        <dbReference type="ARBA" id="ARBA00022679"/>
    </source>
</evidence>
<keyword evidence="2" id="KW-0808">Transferase</keyword>
<accession>A0AA41QN62</accession>
<reference evidence="3" key="1">
    <citation type="submission" date="2022-03" db="EMBL/GenBank/DDBJ databases">
        <title>The complete genome sequence of a Methyloterrigena soli.</title>
        <authorList>
            <person name="Zi Z."/>
        </authorList>
    </citation>
    <scope>NUCLEOTIDE SEQUENCE</scope>
    <source>
        <strain evidence="3">M48</strain>
    </source>
</reference>
<dbReference type="GO" id="GO:0032259">
    <property type="term" value="P:methylation"/>
    <property type="evidence" value="ECO:0007669"/>
    <property type="project" value="UniProtKB-KW"/>
</dbReference>
<keyword evidence="4" id="KW-1185">Reference proteome</keyword>
<dbReference type="RefSeq" id="WP_281735601.1">
    <property type="nucleotide sequence ID" value="NZ_JAKETQ010000001.1"/>
</dbReference>
<dbReference type="PANTHER" id="PTHR43648">
    <property type="entry name" value="ELECTRON TRANSFER FLAVOPROTEIN BETA SUBUNIT LYSINE METHYLTRANSFERASE"/>
    <property type="match status" value="1"/>
</dbReference>